<accession>A0A372NVQ3</accession>
<feature type="chain" id="PRO_5016860609" evidence="8">
    <location>
        <begin position="20"/>
        <end position="344"/>
    </location>
</feature>
<reference evidence="9 10" key="1">
    <citation type="submission" date="2018-08" db="EMBL/GenBank/DDBJ databases">
        <title>Mucilaginibacter sp. MYSH2.</title>
        <authorList>
            <person name="Seo T."/>
        </authorList>
    </citation>
    <scope>NUCLEOTIDE SEQUENCE [LARGE SCALE GENOMIC DNA]</scope>
    <source>
        <strain evidence="9 10">MYSH2</strain>
    </source>
</reference>
<dbReference type="RefSeq" id="WP_117389658.1">
    <property type="nucleotide sequence ID" value="NZ_QWDC01000001.1"/>
</dbReference>
<evidence type="ECO:0000256" key="6">
    <source>
        <dbReference type="PIRSR" id="PIRSR606710-2"/>
    </source>
</evidence>
<evidence type="ECO:0000256" key="5">
    <source>
        <dbReference type="PIRSR" id="PIRSR606710-1"/>
    </source>
</evidence>
<feature type="active site" description="Proton acceptor" evidence="5">
    <location>
        <position position="34"/>
    </location>
</feature>
<proteinExistence type="inferred from homology"/>
<keyword evidence="2 8" id="KW-0732">Signal</keyword>
<dbReference type="EMBL" id="QWDC01000001">
    <property type="protein sequence ID" value="RFZ94092.1"/>
    <property type="molecule type" value="Genomic_DNA"/>
</dbReference>
<dbReference type="PIRSF" id="PIRSF025414">
    <property type="entry name" value="Alpha-L-arabinofuranosidase"/>
    <property type="match status" value="1"/>
</dbReference>
<comment type="caution">
    <text evidence="9">The sequence shown here is derived from an EMBL/GenBank/DDBJ whole genome shotgun (WGS) entry which is preliminary data.</text>
</comment>
<dbReference type="OrthoDB" id="177947at2"/>
<evidence type="ECO:0000256" key="1">
    <source>
        <dbReference type="ARBA" id="ARBA00009865"/>
    </source>
</evidence>
<dbReference type="InterPro" id="IPR006710">
    <property type="entry name" value="Glyco_hydro_43"/>
</dbReference>
<sequence length="344" mass="38441">MKKIITGCLLMLCSIAAMAQQKTFTNPLLPSGADPWVIHQGGYYYYTNSTGKNLTIWKTKNMADLGTAEKHVVWEPPAGTKHSKELWAPELHYLRGKWYMYFAADDGDNNNHRMYVVENSSADPTKGTWTFKGQVGDATDKWAIDGSVFEHKGQLYMIWSGWEGDYNGQQDIFIAKMKNPWTIEGKRSKISGPLFDWEKNGDLGKDSNPQHVNVNEGPEILIHGNKLFLIYSASGCWTDFYALGMLTASGNSNLLDPKSWKKSDKPVFQRNVEKSVYAPGHNSFFKSADGKEDWIIYHANSKAGQGCGGFRSPRMQKFTWNADGSPNFGDPVAEGVELKAPSGN</sequence>
<dbReference type="PANTHER" id="PTHR43817:SF1">
    <property type="entry name" value="HYDROLASE, FAMILY 43, PUTATIVE (AFU_ORTHOLOGUE AFUA_3G01660)-RELATED"/>
    <property type="match status" value="1"/>
</dbReference>
<keyword evidence="3 7" id="KW-0378">Hydrolase</keyword>
<keyword evidence="4 7" id="KW-0326">Glycosidase</keyword>
<keyword evidence="10" id="KW-1185">Reference proteome</keyword>
<comment type="similarity">
    <text evidence="1 7">Belongs to the glycosyl hydrolase 43 family.</text>
</comment>
<feature type="active site" description="Proton donor" evidence="5">
    <location>
        <position position="216"/>
    </location>
</feature>
<feature type="signal peptide" evidence="8">
    <location>
        <begin position="1"/>
        <end position="19"/>
    </location>
</feature>
<dbReference type="Proteomes" id="UP000264217">
    <property type="component" value="Unassembled WGS sequence"/>
</dbReference>
<name>A0A372NVQ3_9SPHI</name>
<dbReference type="SUPFAM" id="SSF75005">
    <property type="entry name" value="Arabinanase/levansucrase/invertase"/>
    <property type="match status" value="1"/>
</dbReference>
<dbReference type="Pfam" id="PF04616">
    <property type="entry name" value="Glyco_hydro_43"/>
    <property type="match status" value="1"/>
</dbReference>
<evidence type="ECO:0000313" key="9">
    <source>
        <dbReference type="EMBL" id="RFZ94092.1"/>
    </source>
</evidence>
<dbReference type="GO" id="GO:0004553">
    <property type="term" value="F:hydrolase activity, hydrolyzing O-glycosyl compounds"/>
    <property type="evidence" value="ECO:0007669"/>
    <property type="project" value="InterPro"/>
</dbReference>
<evidence type="ECO:0000256" key="8">
    <source>
        <dbReference type="SAM" id="SignalP"/>
    </source>
</evidence>
<dbReference type="AlphaFoldDB" id="A0A372NVQ3"/>
<dbReference type="Gene3D" id="2.115.10.20">
    <property type="entry name" value="Glycosyl hydrolase domain, family 43"/>
    <property type="match status" value="1"/>
</dbReference>
<dbReference type="InterPro" id="IPR016828">
    <property type="entry name" value="Alpha-L-arabinofuranosidase"/>
</dbReference>
<dbReference type="CDD" id="cd18820">
    <property type="entry name" value="GH43_LbAraf43-like"/>
    <property type="match status" value="1"/>
</dbReference>
<protein>
    <submittedName>
        <fullName evidence="9">Glycosyl hydrolase family 43</fullName>
    </submittedName>
</protein>
<dbReference type="InterPro" id="IPR023296">
    <property type="entry name" value="Glyco_hydro_beta-prop_sf"/>
</dbReference>
<organism evidence="9 10">
    <name type="scientific">Mucilaginibacter conchicola</name>
    <dbReference type="NCBI Taxonomy" id="2303333"/>
    <lineage>
        <taxon>Bacteria</taxon>
        <taxon>Pseudomonadati</taxon>
        <taxon>Bacteroidota</taxon>
        <taxon>Sphingobacteriia</taxon>
        <taxon>Sphingobacteriales</taxon>
        <taxon>Sphingobacteriaceae</taxon>
        <taxon>Mucilaginibacter</taxon>
    </lineage>
</organism>
<evidence type="ECO:0000256" key="7">
    <source>
        <dbReference type="RuleBase" id="RU361187"/>
    </source>
</evidence>
<feature type="site" description="Important for catalytic activity, responsible for pKa modulation of the active site Glu and correct orientation of both the proton donor and substrate" evidence="6">
    <location>
        <position position="145"/>
    </location>
</feature>
<gene>
    <name evidence="9" type="ORF">D0C36_00590</name>
</gene>
<evidence type="ECO:0000313" key="10">
    <source>
        <dbReference type="Proteomes" id="UP000264217"/>
    </source>
</evidence>
<evidence type="ECO:0000256" key="4">
    <source>
        <dbReference type="ARBA" id="ARBA00023295"/>
    </source>
</evidence>
<evidence type="ECO:0000256" key="2">
    <source>
        <dbReference type="ARBA" id="ARBA00022729"/>
    </source>
</evidence>
<dbReference type="GO" id="GO:0005975">
    <property type="term" value="P:carbohydrate metabolic process"/>
    <property type="evidence" value="ECO:0007669"/>
    <property type="project" value="InterPro"/>
</dbReference>
<dbReference type="PANTHER" id="PTHR43817">
    <property type="entry name" value="GLYCOSYL HYDROLASE"/>
    <property type="match status" value="1"/>
</dbReference>
<evidence type="ECO:0000256" key="3">
    <source>
        <dbReference type="ARBA" id="ARBA00022801"/>
    </source>
</evidence>